<keyword evidence="1" id="KW-0805">Transcription regulation</keyword>
<dbReference type="InterPro" id="IPR014757">
    <property type="entry name" value="Tscrpt_reg_IclR_C"/>
</dbReference>
<dbReference type="PANTHER" id="PTHR30136">
    <property type="entry name" value="HELIX-TURN-HELIX TRANSCRIPTIONAL REGULATOR, ICLR FAMILY"/>
    <property type="match status" value="1"/>
</dbReference>
<keyword evidence="7" id="KW-1185">Reference proteome</keyword>
<dbReference type="GO" id="GO:0045892">
    <property type="term" value="P:negative regulation of DNA-templated transcription"/>
    <property type="evidence" value="ECO:0007669"/>
    <property type="project" value="TreeGrafter"/>
</dbReference>
<comment type="caution">
    <text evidence="6">The sequence shown here is derived from an EMBL/GenBank/DDBJ whole genome shotgun (WGS) entry which is preliminary data.</text>
</comment>
<dbReference type="PROSITE" id="PS51077">
    <property type="entry name" value="HTH_ICLR"/>
    <property type="match status" value="1"/>
</dbReference>
<dbReference type="EMBL" id="WEID01000047">
    <property type="protein sequence ID" value="KAB8136741.1"/>
    <property type="molecule type" value="Genomic_DNA"/>
</dbReference>
<keyword evidence="3" id="KW-0804">Transcription</keyword>
<accession>A0A7C8KU88</accession>
<dbReference type="InterPro" id="IPR050707">
    <property type="entry name" value="HTH_MetabolicPath_Reg"/>
</dbReference>
<dbReference type="PANTHER" id="PTHR30136:SF24">
    <property type="entry name" value="HTH-TYPE TRANSCRIPTIONAL REPRESSOR ALLR"/>
    <property type="match status" value="1"/>
</dbReference>
<evidence type="ECO:0000313" key="6">
    <source>
        <dbReference type="EMBL" id="KAB8136741.1"/>
    </source>
</evidence>
<dbReference type="Gene3D" id="3.30.450.40">
    <property type="match status" value="1"/>
</dbReference>
<dbReference type="CDD" id="cd00090">
    <property type="entry name" value="HTH_ARSR"/>
    <property type="match status" value="1"/>
</dbReference>
<evidence type="ECO:0000256" key="2">
    <source>
        <dbReference type="ARBA" id="ARBA00023125"/>
    </source>
</evidence>
<dbReference type="PROSITE" id="PS51078">
    <property type="entry name" value="ICLR_ED"/>
    <property type="match status" value="1"/>
</dbReference>
<evidence type="ECO:0000256" key="1">
    <source>
        <dbReference type="ARBA" id="ARBA00023015"/>
    </source>
</evidence>
<evidence type="ECO:0000259" key="4">
    <source>
        <dbReference type="PROSITE" id="PS51077"/>
    </source>
</evidence>
<evidence type="ECO:0000256" key="3">
    <source>
        <dbReference type="ARBA" id="ARBA00023163"/>
    </source>
</evidence>
<dbReference type="OrthoDB" id="9791752at2"/>
<organism evidence="6 7">
    <name type="scientific">Gracilibacillus oryzae</name>
    <dbReference type="NCBI Taxonomy" id="1672701"/>
    <lineage>
        <taxon>Bacteria</taxon>
        <taxon>Bacillati</taxon>
        <taxon>Bacillota</taxon>
        <taxon>Bacilli</taxon>
        <taxon>Bacillales</taxon>
        <taxon>Bacillaceae</taxon>
        <taxon>Gracilibacillus</taxon>
    </lineage>
</organism>
<dbReference type="SMART" id="SM00346">
    <property type="entry name" value="HTH_ICLR"/>
    <property type="match status" value="1"/>
</dbReference>
<dbReference type="RefSeq" id="WP_153402802.1">
    <property type="nucleotide sequence ID" value="NZ_ML762429.1"/>
</dbReference>
<dbReference type="Pfam" id="PF01614">
    <property type="entry name" value="IclR_C"/>
    <property type="match status" value="1"/>
</dbReference>
<dbReference type="SUPFAM" id="SSF55781">
    <property type="entry name" value="GAF domain-like"/>
    <property type="match status" value="1"/>
</dbReference>
<gene>
    <name evidence="6" type="ORF">F9U64_09530</name>
</gene>
<proteinExistence type="predicted"/>
<keyword evidence="2" id="KW-0238">DNA-binding</keyword>
<dbReference type="InterPro" id="IPR029016">
    <property type="entry name" value="GAF-like_dom_sf"/>
</dbReference>
<protein>
    <submittedName>
        <fullName evidence="6">IclR family transcriptional regulator</fullName>
    </submittedName>
</protein>
<dbReference type="GO" id="GO:0003677">
    <property type="term" value="F:DNA binding"/>
    <property type="evidence" value="ECO:0007669"/>
    <property type="project" value="UniProtKB-KW"/>
</dbReference>
<dbReference type="SUPFAM" id="SSF46785">
    <property type="entry name" value="Winged helix' DNA-binding domain"/>
    <property type="match status" value="1"/>
</dbReference>
<evidence type="ECO:0000259" key="5">
    <source>
        <dbReference type="PROSITE" id="PS51078"/>
    </source>
</evidence>
<dbReference type="InterPro" id="IPR005471">
    <property type="entry name" value="Tscrpt_reg_IclR_N"/>
</dbReference>
<dbReference type="Proteomes" id="UP000480246">
    <property type="component" value="Unassembled WGS sequence"/>
</dbReference>
<dbReference type="Gene3D" id="1.10.10.10">
    <property type="entry name" value="Winged helix-like DNA-binding domain superfamily/Winged helix DNA-binding domain"/>
    <property type="match status" value="1"/>
</dbReference>
<name>A0A7C8KU88_9BACI</name>
<feature type="domain" description="HTH iclR-type" evidence="4">
    <location>
        <begin position="2"/>
        <end position="66"/>
    </location>
</feature>
<reference evidence="6 7" key="1">
    <citation type="submission" date="2019-10" db="EMBL/GenBank/DDBJ databases">
        <title>Gracilibacillus sp. nov. isolated from rice seeds.</title>
        <authorList>
            <person name="He S."/>
        </authorList>
    </citation>
    <scope>NUCLEOTIDE SEQUENCE [LARGE SCALE GENOMIC DNA]</scope>
    <source>
        <strain evidence="6 7">TD8</strain>
    </source>
</reference>
<dbReference type="InterPro" id="IPR036388">
    <property type="entry name" value="WH-like_DNA-bd_sf"/>
</dbReference>
<evidence type="ECO:0000313" key="7">
    <source>
        <dbReference type="Proteomes" id="UP000480246"/>
    </source>
</evidence>
<dbReference type="GO" id="GO:0003700">
    <property type="term" value="F:DNA-binding transcription factor activity"/>
    <property type="evidence" value="ECO:0007669"/>
    <property type="project" value="TreeGrafter"/>
</dbReference>
<dbReference type="AlphaFoldDB" id="A0A7C8KU88"/>
<sequence>MSEVINKSVKLIQALKPDEFEYEWSATEISKKVDMPVQTVHRLLSSLEKNGFVYKNKENRKFRLGLGLMQLGLSIWEGLSILNISRPLMEKLADKTQESVYLTVREGNDGIFVECINSPQMLRIAEPLGMRLPLCHGASKKVILAYMKPSAQERVIKGLIRTGILKTERELDLLLDELTLIKQQGYSISTSETTHGTSGVAAPIFAWNGQVEGAVSVAGPEIRFRANYLNRIINAVKETAFDISDKMGWVDTSHK</sequence>
<dbReference type="Pfam" id="PF09339">
    <property type="entry name" value="HTH_IclR"/>
    <property type="match status" value="1"/>
</dbReference>
<feature type="domain" description="IclR-ED" evidence="5">
    <location>
        <begin position="67"/>
        <end position="249"/>
    </location>
</feature>
<dbReference type="InterPro" id="IPR011991">
    <property type="entry name" value="ArsR-like_HTH"/>
</dbReference>
<dbReference type="InterPro" id="IPR036390">
    <property type="entry name" value="WH_DNA-bd_sf"/>
</dbReference>